<evidence type="ECO:0000256" key="2">
    <source>
        <dbReference type="SAM" id="MobiDB-lite"/>
    </source>
</evidence>
<evidence type="ECO:0000313" key="4">
    <source>
        <dbReference type="EMBL" id="KAF1758741.1"/>
    </source>
</evidence>
<dbReference type="InterPro" id="IPR002126">
    <property type="entry name" value="Cadherin-like_dom"/>
</dbReference>
<proteinExistence type="predicted"/>
<dbReference type="CDD" id="cd11304">
    <property type="entry name" value="Cadherin_repeat"/>
    <property type="match status" value="1"/>
</dbReference>
<dbReference type="KEGG" id="crq:GCK72_015201"/>
<dbReference type="CTD" id="78775969"/>
<protein>
    <recommendedName>
        <fullName evidence="3">Cadherin domain-containing protein</fullName>
    </recommendedName>
</protein>
<dbReference type="RefSeq" id="XP_053585464.1">
    <property type="nucleotide sequence ID" value="XM_053730692.1"/>
</dbReference>
<keyword evidence="1" id="KW-0106">Calcium</keyword>
<comment type="caution">
    <text evidence="4">The sequence shown here is derived from an EMBL/GenBank/DDBJ whole genome shotgun (WGS) entry which is preliminary data.</text>
</comment>
<dbReference type="EMBL" id="WUAV01000004">
    <property type="protein sequence ID" value="KAF1758741.1"/>
    <property type="molecule type" value="Genomic_DNA"/>
</dbReference>
<dbReference type="EMBL" id="WUAV01000004">
    <property type="protein sequence ID" value="KAF1758743.1"/>
    <property type="molecule type" value="Genomic_DNA"/>
</dbReference>
<dbReference type="Proteomes" id="UP000483820">
    <property type="component" value="Chromosome IV"/>
</dbReference>
<dbReference type="Gene3D" id="2.60.40.60">
    <property type="entry name" value="Cadherins"/>
    <property type="match status" value="1"/>
</dbReference>
<accession>A0A6A5GVV9</accession>
<organism evidence="4 6">
    <name type="scientific">Caenorhabditis remanei</name>
    <name type="common">Caenorhabditis vulgaris</name>
    <dbReference type="NCBI Taxonomy" id="31234"/>
    <lineage>
        <taxon>Eukaryota</taxon>
        <taxon>Metazoa</taxon>
        <taxon>Ecdysozoa</taxon>
        <taxon>Nematoda</taxon>
        <taxon>Chromadorea</taxon>
        <taxon>Rhabditida</taxon>
        <taxon>Rhabditina</taxon>
        <taxon>Rhabditomorpha</taxon>
        <taxon>Rhabditoidea</taxon>
        <taxon>Rhabditidae</taxon>
        <taxon>Peloderinae</taxon>
        <taxon>Caenorhabditis</taxon>
    </lineage>
</organism>
<dbReference type="AlphaFoldDB" id="A0A6A5GVV9"/>
<evidence type="ECO:0000259" key="3">
    <source>
        <dbReference type="PROSITE" id="PS50268"/>
    </source>
</evidence>
<dbReference type="InterPro" id="IPR015919">
    <property type="entry name" value="Cadherin-like_sf"/>
</dbReference>
<reference evidence="4 6" key="1">
    <citation type="submission" date="2019-12" db="EMBL/GenBank/DDBJ databases">
        <title>Chromosome-level assembly of the Caenorhabditis remanei genome.</title>
        <authorList>
            <person name="Teterina A.A."/>
            <person name="Willis J.H."/>
            <person name="Phillips P.C."/>
        </authorList>
    </citation>
    <scope>NUCLEOTIDE SEQUENCE [LARGE SCALE GENOMIC DNA]</scope>
    <source>
        <strain evidence="4 6">PX506</strain>
        <tissue evidence="4">Whole organism</tissue>
    </source>
</reference>
<dbReference type="GO" id="GO:0005509">
    <property type="term" value="F:calcium ion binding"/>
    <property type="evidence" value="ECO:0007669"/>
    <property type="project" value="UniProtKB-UniRule"/>
</dbReference>
<feature type="domain" description="Cadherin" evidence="3">
    <location>
        <begin position="19"/>
        <end position="82"/>
    </location>
</feature>
<dbReference type="PROSITE" id="PS50268">
    <property type="entry name" value="CADHERIN_2"/>
    <property type="match status" value="1"/>
</dbReference>
<evidence type="ECO:0000313" key="6">
    <source>
        <dbReference type="Proteomes" id="UP000483820"/>
    </source>
</evidence>
<dbReference type="Pfam" id="PF00028">
    <property type="entry name" value="Cadherin"/>
    <property type="match status" value="1"/>
</dbReference>
<name>A0A6A5GVV9_CAERE</name>
<dbReference type="GO" id="GO:0016020">
    <property type="term" value="C:membrane"/>
    <property type="evidence" value="ECO:0007669"/>
    <property type="project" value="InterPro"/>
</dbReference>
<evidence type="ECO:0000313" key="5">
    <source>
        <dbReference type="EMBL" id="KAF1758743.1"/>
    </source>
</evidence>
<dbReference type="GO" id="GO:0007156">
    <property type="term" value="P:homophilic cell adhesion via plasma membrane adhesion molecules"/>
    <property type="evidence" value="ECO:0007669"/>
    <property type="project" value="InterPro"/>
</dbReference>
<feature type="region of interest" description="Disordered" evidence="2">
    <location>
        <begin position="69"/>
        <end position="96"/>
    </location>
</feature>
<gene>
    <name evidence="4" type="ORF">GCK72_015201</name>
    <name evidence="5" type="ORF">GCK72_015203</name>
</gene>
<evidence type="ECO:0000256" key="1">
    <source>
        <dbReference type="PROSITE-ProRule" id="PRU00043"/>
    </source>
</evidence>
<dbReference type="SMART" id="SM00112">
    <property type="entry name" value="CA"/>
    <property type="match status" value="1"/>
</dbReference>
<sequence length="96" mass="10531">MYRNQLENQKMAENHSNLKDTNNRIRYRLLSAGGLEAHFNVNAESGLITLARPLDAFAGEKITLRIEGADSGMPPLSSTTTILATGPCPGRERAFE</sequence>
<dbReference type="SUPFAM" id="SSF49313">
    <property type="entry name" value="Cadherin-like"/>
    <property type="match status" value="1"/>
</dbReference>
<dbReference type="GeneID" id="78775969"/>